<protein>
    <submittedName>
        <fullName evidence="1">Uncharacterized protein</fullName>
    </submittedName>
</protein>
<sequence>MTKLISMIKIRFKTILERGSVGMCLAPANISIGNRFTRAPAPSLIIDGLALLVTEFEFQLQGMIQCASIKVKLARLSDTGRTFRTRNLNQVHRDNNNRTSN</sequence>
<accession>A0A5C6T379</accession>
<comment type="caution">
    <text evidence="1">The sequence shown here is derived from an EMBL/GenBank/DDBJ whole genome shotgun (WGS) entry which is preliminary data.</text>
</comment>
<name>A0A5C6T379_FUSOC</name>
<gene>
    <name evidence="1" type="ORF">FocTR4_00002118</name>
</gene>
<organism evidence="1 2">
    <name type="scientific">Fusarium oxysporum f. sp. cubense</name>
    <dbReference type="NCBI Taxonomy" id="61366"/>
    <lineage>
        <taxon>Eukaryota</taxon>
        <taxon>Fungi</taxon>
        <taxon>Dikarya</taxon>
        <taxon>Ascomycota</taxon>
        <taxon>Pezizomycotina</taxon>
        <taxon>Sordariomycetes</taxon>
        <taxon>Hypocreomycetidae</taxon>
        <taxon>Hypocreales</taxon>
        <taxon>Nectriaceae</taxon>
        <taxon>Fusarium</taxon>
        <taxon>Fusarium oxysporum species complex</taxon>
    </lineage>
</organism>
<dbReference type="Proteomes" id="UP000321331">
    <property type="component" value="Unassembled WGS sequence"/>
</dbReference>
<proteinExistence type="predicted"/>
<dbReference type="AlphaFoldDB" id="A0A5C6T379"/>
<evidence type="ECO:0000313" key="2">
    <source>
        <dbReference type="Proteomes" id="UP000321331"/>
    </source>
</evidence>
<evidence type="ECO:0000313" key="1">
    <source>
        <dbReference type="EMBL" id="TXC05166.1"/>
    </source>
</evidence>
<dbReference type="EMBL" id="VMNF01000007">
    <property type="protein sequence ID" value="TXC05166.1"/>
    <property type="molecule type" value="Genomic_DNA"/>
</dbReference>
<reference evidence="1 2" key="1">
    <citation type="submission" date="2019-07" db="EMBL/GenBank/DDBJ databases">
        <title>The First High-Quality Draft Genome Sequence of the Causal Agent of the Current Panama Disease Epidemic.</title>
        <authorList>
            <person name="Warmington R.J."/>
            <person name="Kay W."/>
            <person name="Jeffries A."/>
            <person name="Bebber D."/>
            <person name="Moore K."/>
            <person name="Studholme D.J."/>
        </authorList>
    </citation>
    <scope>NUCLEOTIDE SEQUENCE [LARGE SCALE GENOMIC DNA]</scope>
    <source>
        <strain evidence="1 2">TR4</strain>
    </source>
</reference>